<evidence type="ECO:0000256" key="1">
    <source>
        <dbReference type="SAM" id="Coils"/>
    </source>
</evidence>
<evidence type="ECO:0000313" key="2">
    <source>
        <dbReference type="EMBL" id="TDG14868.1"/>
    </source>
</evidence>
<sequence>MLSLRDLFSPRRRLLQQERRIRQLEQSLQQLEAQNASMREGMRRCVSCDYRLEFKDRQGATGIDIIKAN</sequence>
<gene>
    <name evidence="2" type="ORF">E2F43_01080</name>
</gene>
<dbReference type="OrthoDB" id="5741339at2"/>
<feature type="coiled-coil region" evidence="1">
    <location>
        <begin position="14"/>
        <end position="41"/>
    </location>
</feature>
<proteinExistence type="predicted"/>
<dbReference type="EMBL" id="SMSE01000001">
    <property type="protein sequence ID" value="TDG14868.1"/>
    <property type="molecule type" value="Genomic_DNA"/>
</dbReference>
<evidence type="ECO:0000313" key="3">
    <source>
        <dbReference type="Proteomes" id="UP000295554"/>
    </source>
</evidence>
<organism evidence="2 3">
    <name type="scientific">Seongchinamella unica</name>
    <dbReference type="NCBI Taxonomy" id="2547392"/>
    <lineage>
        <taxon>Bacteria</taxon>
        <taxon>Pseudomonadati</taxon>
        <taxon>Pseudomonadota</taxon>
        <taxon>Gammaproteobacteria</taxon>
        <taxon>Cellvibrionales</taxon>
        <taxon>Halieaceae</taxon>
        <taxon>Seongchinamella</taxon>
    </lineage>
</organism>
<keyword evidence="1" id="KW-0175">Coiled coil</keyword>
<reference evidence="2 3" key="1">
    <citation type="submission" date="2019-03" db="EMBL/GenBank/DDBJ databases">
        <title>Seongchinamella monodicae gen. nov., sp. nov., a novel member of the Gammaproteobacteria isolated from a tidal mudflat of beach.</title>
        <authorList>
            <person name="Yang H.G."/>
            <person name="Kang J.W."/>
            <person name="Lee S.D."/>
        </authorList>
    </citation>
    <scope>NUCLEOTIDE SEQUENCE [LARGE SCALE GENOMIC DNA]</scope>
    <source>
        <strain evidence="2 3">GH4-78</strain>
    </source>
</reference>
<keyword evidence="3" id="KW-1185">Reference proteome</keyword>
<name>A0A4R5LUK0_9GAMM</name>
<comment type="caution">
    <text evidence="2">The sequence shown here is derived from an EMBL/GenBank/DDBJ whole genome shotgun (WGS) entry which is preliminary data.</text>
</comment>
<dbReference type="Proteomes" id="UP000295554">
    <property type="component" value="Unassembled WGS sequence"/>
</dbReference>
<dbReference type="AlphaFoldDB" id="A0A4R5LUK0"/>
<accession>A0A4R5LUK0</accession>
<protein>
    <submittedName>
        <fullName evidence="2">Uncharacterized protein</fullName>
    </submittedName>
</protein>
<dbReference type="RefSeq" id="WP_133209033.1">
    <property type="nucleotide sequence ID" value="NZ_SMSE01000001.1"/>
</dbReference>